<dbReference type="InterPro" id="IPR001544">
    <property type="entry name" value="Aminotrans_IV"/>
</dbReference>
<evidence type="ECO:0000313" key="2">
    <source>
        <dbReference type="Proteomes" id="UP000319499"/>
    </source>
</evidence>
<dbReference type="GO" id="GO:0003824">
    <property type="term" value="F:catalytic activity"/>
    <property type="evidence" value="ECO:0007669"/>
    <property type="project" value="InterPro"/>
</dbReference>
<dbReference type="AlphaFoldDB" id="A0A563DG11"/>
<dbReference type="InterPro" id="IPR043132">
    <property type="entry name" value="BCAT-like_C"/>
</dbReference>
<dbReference type="SUPFAM" id="SSF56752">
    <property type="entry name" value="D-aminoacid aminotransferase-like PLP-dependent enzymes"/>
    <property type="match status" value="1"/>
</dbReference>
<keyword evidence="2" id="KW-1185">Reference proteome</keyword>
<dbReference type="RefSeq" id="WP_146292399.1">
    <property type="nucleotide sequence ID" value="NZ_SELH01000017.1"/>
</dbReference>
<proteinExistence type="predicted"/>
<gene>
    <name evidence="1" type="ORF">ETU09_05465</name>
</gene>
<dbReference type="Proteomes" id="UP000319499">
    <property type="component" value="Unassembled WGS sequence"/>
</dbReference>
<evidence type="ECO:0000313" key="1">
    <source>
        <dbReference type="EMBL" id="TWP28764.1"/>
    </source>
</evidence>
<dbReference type="OrthoDB" id="9805628at2"/>
<dbReference type="EMBL" id="SELH01000017">
    <property type="protein sequence ID" value="TWP28764.1"/>
    <property type="molecule type" value="Genomic_DNA"/>
</dbReference>
<reference evidence="1 2" key="1">
    <citation type="submission" date="2019-02" db="EMBL/GenBank/DDBJ databases">
        <title>Apibacter muscae sp. nov.: a novel member of the house fly microbiota.</title>
        <authorList>
            <person name="Park R."/>
        </authorList>
    </citation>
    <scope>NUCLEOTIDE SEQUENCE [LARGE SCALE GENOMIC DNA]</scope>
    <source>
        <strain evidence="1 2">AL1</strain>
    </source>
</reference>
<evidence type="ECO:0008006" key="3">
    <source>
        <dbReference type="Google" id="ProtNLM"/>
    </source>
</evidence>
<accession>A0A563DG11</accession>
<organism evidence="1 2">
    <name type="scientific">Apibacter muscae</name>
    <dbReference type="NCBI Taxonomy" id="2509004"/>
    <lineage>
        <taxon>Bacteria</taxon>
        <taxon>Pseudomonadati</taxon>
        <taxon>Bacteroidota</taxon>
        <taxon>Flavobacteriia</taxon>
        <taxon>Flavobacteriales</taxon>
        <taxon>Weeksellaceae</taxon>
        <taxon>Apibacter</taxon>
    </lineage>
</organism>
<protein>
    <recommendedName>
        <fullName evidence="3">Aminotransferase class IV</fullName>
    </recommendedName>
</protein>
<dbReference type="Pfam" id="PF01063">
    <property type="entry name" value="Aminotran_4"/>
    <property type="match status" value="1"/>
</dbReference>
<name>A0A563DG11_9FLAO</name>
<comment type="caution">
    <text evidence="1">The sequence shown here is derived from an EMBL/GenBank/DDBJ whole genome shotgun (WGS) entry which is preliminary data.</text>
</comment>
<dbReference type="InterPro" id="IPR036038">
    <property type="entry name" value="Aminotransferase-like"/>
</dbReference>
<dbReference type="Gene3D" id="3.20.10.10">
    <property type="entry name" value="D-amino Acid Aminotransferase, subunit A, domain 2"/>
    <property type="match status" value="1"/>
</dbReference>
<sequence length="275" mass="31842">MAIIFNQEYLEEGSVFFNNTKKSIFSGYYVNSFCWLFQGDLIFWEDTYFQLMASLRKMRMEIPISFTPEMFKNQVLLLSKKLSLTNGLAKISAFRGDSRQEKISFIIELIDEKFLSISKSSEIDFFKEILIYPNLLSAIEIFHPINEVASQYAKENEMVDVILLNNEKRIARSMKGNVFLIRENIIYSPPISEGAMISSIRKNFIQFLREKTSFIYKEEPMSPFSVQSSAEVFILGDKTGAISILKSRKNSFSTHQTELLMKKFIGYAISTNKEE</sequence>